<protein>
    <submittedName>
        <fullName evidence="1">Uncharacterized protein</fullName>
    </submittedName>
</protein>
<gene>
    <name evidence="1" type="ORF">EMPS_00332</name>
</gene>
<keyword evidence="2" id="KW-1185">Reference proteome</keyword>
<reference evidence="1" key="2">
    <citation type="journal article" date="2022" name="Microbiol. Resour. Announc.">
        <title>Whole-Genome Sequence of Entomortierella parvispora E1425, a Mucoromycotan Fungus Associated with Burkholderiaceae-Related Endosymbiotic Bacteria.</title>
        <authorList>
            <person name="Herlambang A."/>
            <person name="Guo Y."/>
            <person name="Takashima Y."/>
            <person name="Narisawa K."/>
            <person name="Ohta H."/>
            <person name="Nishizawa T."/>
        </authorList>
    </citation>
    <scope>NUCLEOTIDE SEQUENCE</scope>
    <source>
        <strain evidence="1">E1425</strain>
    </source>
</reference>
<evidence type="ECO:0000313" key="1">
    <source>
        <dbReference type="EMBL" id="GJJ67986.1"/>
    </source>
</evidence>
<reference evidence="1" key="1">
    <citation type="submission" date="2021-11" db="EMBL/GenBank/DDBJ databases">
        <authorList>
            <person name="Herlambang A."/>
            <person name="Guo Y."/>
            <person name="Takashima Y."/>
            <person name="Nishizawa T."/>
        </authorList>
    </citation>
    <scope>NUCLEOTIDE SEQUENCE</scope>
    <source>
        <strain evidence="1">E1425</strain>
    </source>
</reference>
<evidence type="ECO:0000313" key="2">
    <source>
        <dbReference type="Proteomes" id="UP000827284"/>
    </source>
</evidence>
<name>A0A9P3H0I6_9FUNG</name>
<dbReference type="EMBL" id="BQFW01000001">
    <property type="protein sequence ID" value="GJJ67986.1"/>
    <property type="molecule type" value="Genomic_DNA"/>
</dbReference>
<dbReference type="Proteomes" id="UP000827284">
    <property type="component" value="Unassembled WGS sequence"/>
</dbReference>
<proteinExistence type="predicted"/>
<organism evidence="1 2">
    <name type="scientific">Entomortierella parvispora</name>
    <dbReference type="NCBI Taxonomy" id="205924"/>
    <lineage>
        <taxon>Eukaryota</taxon>
        <taxon>Fungi</taxon>
        <taxon>Fungi incertae sedis</taxon>
        <taxon>Mucoromycota</taxon>
        <taxon>Mortierellomycotina</taxon>
        <taxon>Mortierellomycetes</taxon>
        <taxon>Mortierellales</taxon>
        <taxon>Mortierellaceae</taxon>
        <taxon>Entomortierella</taxon>
    </lineage>
</organism>
<sequence>MRLSWETALKSAPLPWRPDGLTKPVQTVSPELYKECVSHNDWLGILILTGNLCYGCLAGSTPFESIRTSWLHLILAG</sequence>
<accession>A0A9P3H0I6</accession>
<comment type="caution">
    <text evidence="1">The sequence shown here is derived from an EMBL/GenBank/DDBJ whole genome shotgun (WGS) entry which is preliminary data.</text>
</comment>
<dbReference type="AlphaFoldDB" id="A0A9P3H0I6"/>